<dbReference type="Gene3D" id="2.60.40.1890">
    <property type="entry name" value="PCu(A)C copper chaperone"/>
    <property type="match status" value="1"/>
</dbReference>
<dbReference type="RefSeq" id="WP_176622623.1">
    <property type="nucleotide sequence ID" value="NZ_JABXXQ010000060.1"/>
</dbReference>
<proteinExistence type="predicted"/>
<dbReference type="Proteomes" id="UP000557688">
    <property type="component" value="Unassembled WGS sequence"/>
</dbReference>
<dbReference type="SUPFAM" id="SSF110087">
    <property type="entry name" value="DR1885-like metal-binding protein"/>
    <property type="match status" value="1"/>
</dbReference>
<dbReference type="Proteomes" id="UP000565205">
    <property type="component" value="Unassembled WGS sequence"/>
</dbReference>
<keyword evidence="3" id="KW-1185">Reference proteome</keyword>
<dbReference type="InterPro" id="IPR036182">
    <property type="entry name" value="PCuAC_sf"/>
</dbReference>
<evidence type="ECO:0000313" key="3">
    <source>
        <dbReference type="Proteomes" id="UP000557688"/>
    </source>
</evidence>
<dbReference type="Pfam" id="PF04314">
    <property type="entry name" value="PCuAC"/>
    <property type="match status" value="1"/>
</dbReference>
<evidence type="ECO:0000313" key="1">
    <source>
        <dbReference type="EMBL" id="MBB3174332.1"/>
    </source>
</evidence>
<protein>
    <submittedName>
        <fullName evidence="2">Copper chaperone PCu(A)C</fullName>
    </submittedName>
    <submittedName>
        <fullName evidence="1">Copper(I)-binding protein</fullName>
    </submittedName>
</protein>
<dbReference type="InterPro" id="IPR007410">
    <property type="entry name" value="LpqE-like"/>
</dbReference>
<comment type="caution">
    <text evidence="2">The sequence shown here is derived from an EMBL/GenBank/DDBJ whole genome shotgun (WGS) entry which is preliminary data.</text>
</comment>
<organism evidence="2 4">
    <name type="scientific">Endobacter medicaginis</name>
    <dbReference type="NCBI Taxonomy" id="1181271"/>
    <lineage>
        <taxon>Bacteria</taxon>
        <taxon>Pseudomonadati</taxon>
        <taxon>Pseudomonadota</taxon>
        <taxon>Alphaproteobacteria</taxon>
        <taxon>Acetobacterales</taxon>
        <taxon>Acetobacteraceae</taxon>
        <taxon>Endobacter</taxon>
    </lineage>
</organism>
<name>A0A850NPC4_9PROT</name>
<accession>A0A850NPC4</accession>
<dbReference type="EMBL" id="JABXXQ010000060">
    <property type="protein sequence ID" value="NVN29706.1"/>
    <property type="molecule type" value="Genomic_DNA"/>
</dbReference>
<evidence type="ECO:0000313" key="2">
    <source>
        <dbReference type="EMBL" id="NVN29706.1"/>
    </source>
</evidence>
<evidence type="ECO:0000313" key="4">
    <source>
        <dbReference type="Proteomes" id="UP000565205"/>
    </source>
</evidence>
<gene>
    <name evidence="1" type="ORF">FHR90_002173</name>
    <name evidence="2" type="ORF">HUK83_05055</name>
</gene>
<sequence>MRLPERRFLHPAAPLLAGALAVTGGDGLARAAQVNPYPAPARASTMAVAPLYVGPAWGDANPQARTATLHVRIDNTGTVPDRLVRINCAPIGQAALLDGIVRQVDGVQQNGLDIPGRTPGSDADLASAAQADISLTGLQSHLAPGMTVSCTLGFLNAGERLVVFSLGAPGNPVNEP</sequence>
<dbReference type="AlphaFoldDB" id="A0A850NPC4"/>
<dbReference type="EMBL" id="JACHXV010000007">
    <property type="protein sequence ID" value="MBB3174332.1"/>
    <property type="molecule type" value="Genomic_DNA"/>
</dbReference>
<reference evidence="1 3" key="2">
    <citation type="submission" date="2020-08" db="EMBL/GenBank/DDBJ databases">
        <title>Genomic Encyclopedia of Type Strains, Phase III (KMG-III): the genomes of soil and plant-associated and newly described type strains.</title>
        <authorList>
            <person name="Whitman W."/>
        </authorList>
    </citation>
    <scope>NUCLEOTIDE SEQUENCE [LARGE SCALE GENOMIC DNA]</scope>
    <source>
        <strain evidence="1 3">CECT 8088</strain>
    </source>
</reference>
<reference evidence="2 4" key="1">
    <citation type="submission" date="2020-06" db="EMBL/GenBank/DDBJ databases">
        <title>Description of novel acetic acid bacteria.</title>
        <authorList>
            <person name="Sombolestani A."/>
        </authorList>
    </citation>
    <scope>NUCLEOTIDE SEQUENCE [LARGE SCALE GENOMIC DNA]</scope>
    <source>
        <strain evidence="2 4">LMG 26838</strain>
    </source>
</reference>